<dbReference type="Gene3D" id="3.40.50.300">
    <property type="entry name" value="P-loop containing nucleotide triphosphate hydrolases"/>
    <property type="match status" value="2"/>
</dbReference>
<dbReference type="EMBL" id="UINC01008296">
    <property type="protein sequence ID" value="SVA37370.1"/>
    <property type="molecule type" value="Genomic_DNA"/>
</dbReference>
<sequence length="640" mass="69489">MGFADEVEIALDEVVAAMPGGGEARSGQRVMARAVAETIAQGGHLVVQAGTGTGKTLAYLLAAAMSGRKTVVATYTKALQDQMVEADLPMVGRHIRSSTGRDFSFAVVKGWSNYLCLERVDEVRTSMRQGQLDGMVEQASGEEVDRVMAWAETTPTGDRGDLDFDPAPSTWGALSVSSDECLGPSDCPFAGSCFPLMARRRAAEADVTVANHALYAIDLAIGGFVLGDHDLVVLDEAHQLEESFTEAFGFRLTGGRLRWLANLAVRVLGRDDRVGKVRELGGQLVADMRSHGAARVHTGEAAGLNETLGLAESRIEALLAAVVGAADGEEELTRRRKRLIRSGRSLLEDIQTARLHLSGPSALDLVAWIEMEDGRQPILKVVPVEVGPVLEENLWARRTAILTSATLPMNIVDRLGLTGFDPRTENVGSPFDYEQQTLLYCASHLASPSSDRDTWMAGALDELEALIVAAGGRTLALFTSYDAVDQAGEHLRDRLDLPMLVQGERPPKMLLEEFTAIEESCLLATRKFWQGIDVPGPALTLVAVNRLPFPSPNEYLVKTWSELADPAGWWKVELPIGATRLAQAAGRLVRKATDQGVVAVLDPRLAGSSYRSKFLDALPPMARTTDREEAERFLRRLRDR</sequence>
<dbReference type="GO" id="GO:0006139">
    <property type="term" value="P:nucleobase-containing compound metabolic process"/>
    <property type="evidence" value="ECO:0007669"/>
    <property type="project" value="InterPro"/>
</dbReference>
<evidence type="ECO:0000259" key="7">
    <source>
        <dbReference type="PROSITE" id="PS51193"/>
    </source>
</evidence>
<dbReference type="InterPro" id="IPR011545">
    <property type="entry name" value="DEAD/DEAH_box_helicase_dom"/>
</dbReference>
<evidence type="ECO:0000256" key="1">
    <source>
        <dbReference type="ARBA" id="ARBA00001966"/>
    </source>
</evidence>
<evidence type="ECO:0000256" key="5">
    <source>
        <dbReference type="ARBA" id="ARBA00044969"/>
    </source>
</evidence>
<evidence type="ECO:0000313" key="8">
    <source>
        <dbReference type="EMBL" id="SVA37370.1"/>
    </source>
</evidence>
<comment type="catalytic activity">
    <reaction evidence="6">
        <text>ATP + H2O = ADP + phosphate + H(+)</text>
        <dbReference type="Rhea" id="RHEA:13065"/>
        <dbReference type="ChEBI" id="CHEBI:15377"/>
        <dbReference type="ChEBI" id="CHEBI:15378"/>
        <dbReference type="ChEBI" id="CHEBI:30616"/>
        <dbReference type="ChEBI" id="CHEBI:43474"/>
        <dbReference type="ChEBI" id="CHEBI:456216"/>
        <dbReference type="EC" id="5.6.2.3"/>
    </reaction>
</comment>
<dbReference type="PANTHER" id="PTHR11472">
    <property type="entry name" value="DNA REPAIR DEAD HELICASE RAD3/XP-D SUBFAMILY MEMBER"/>
    <property type="match status" value="1"/>
</dbReference>
<dbReference type="InterPro" id="IPR027417">
    <property type="entry name" value="P-loop_NTPase"/>
</dbReference>
<dbReference type="AlphaFoldDB" id="A0A381VAK0"/>
<keyword evidence="4" id="KW-0067">ATP-binding</keyword>
<evidence type="ECO:0000256" key="6">
    <source>
        <dbReference type="ARBA" id="ARBA00048954"/>
    </source>
</evidence>
<dbReference type="PROSITE" id="PS51193">
    <property type="entry name" value="HELICASE_ATP_BIND_2"/>
    <property type="match status" value="1"/>
</dbReference>
<comment type="cofactor">
    <cofactor evidence="1">
        <name>[4Fe-4S] cluster</name>
        <dbReference type="ChEBI" id="CHEBI:49883"/>
    </cofactor>
</comment>
<dbReference type="GO" id="GO:0003676">
    <property type="term" value="F:nucleic acid binding"/>
    <property type="evidence" value="ECO:0007669"/>
    <property type="project" value="InterPro"/>
</dbReference>
<protein>
    <recommendedName>
        <fullName evidence="5">DNA 5'-3' helicase</fullName>
        <ecNumber evidence="5">5.6.2.3</ecNumber>
    </recommendedName>
</protein>
<dbReference type="InterPro" id="IPR006555">
    <property type="entry name" value="ATP-dep_Helicase_C"/>
</dbReference>
<evidence type="ECO:0000256" key="4">
    <source>
        <dbReference type="ARBA" id="ARBA00022840"/>
    </source>
</evidence>
<dbReference type="SMART" id="SM00491">
    <property type="entry name" value="HELICc2"/>
    <property type="match status" value="1"/>
</dbReference>
<dbReference type="SUPFAM" id="SSF52540">
    <property type="entry name" value="P-loop containing nucleoside triphosphate hydrolases"/>
    <property type="match status" value="1"/>
</dbReference>
<proteinExistence type="predicted"/>
<dbReference type="Pfam" id="PF00270">
    <property type="entry name" value="DEAD"/>
    <property type="match status" value="1"/>
</dbReference>
<dbReference type="GO" id="GO:0043139">
    <property type="term" value="F:5'-3' DNA helicase activity"/>
    <property type="evidence" value="ECO:0007669"/>
    <property type="project" value="UniProtKB-EC"/>
</dbReference>
<keyword evidence="2" id="KW-0547">Nucleotide-binding</keyword>
<dbReference type="PANTHER" id="PTHR11472:SF34">
    <property type="entry name" value="REGULATOR OF TELOMERE ELONGATION HELICASE 1"/>
    <property type="match status" value="1"/>
</dbReference>
<dbReference type="EC" id="5.6.2.3" evidence="5"/>
<dbReference type="GO" id="GO:0016818">
    <property type="term" value="F:hydrolase activity, acting on acid anhydrides, in phosphorus-containing anhydrides"/>
    <property type="evidence" value="ECO:0007669"/>
    <property type="project" value="InterPro"/>
</dbReference>
<dbReference type="SMART" id="SM00487">
    <property type="entry name" value="DEXDc"/>
    <property type="match status" value="1"/>
</dbReference>
<dbReference type="InterPro" id="IPR045028">
    <property type="entry name" value="DinG/Rad3-like"/>
</dbReference>
<reference evidence="8" key="1">
    <citation type="submission" date="2018-05" db="EMBL/GenBank/DDBJ databases">
        <authorList>
            <person name="Lanie J.A."/>
            <person name="Ng W.-L."/>
            <person name="Kazmierczak K.M."/>
            <person name="Andrzejewski T.M."/>
            <person name="Davidsen T.M."/>
            <person name="Wayne K.J."/>
            <person name="Tettelin H."/>
            <person name="Glass J.I."/>
            <person name="Rusch D."/>
            <person name="Podicherti R."/>
            <person name="Tsui H.-C.T."/>
            <person name="Winkler M.E."/>
        </authorList>
    </citation>
    <scope>NUCLEOTIDE SEQUENCE</scope>
</reference>
<dbReference type="GO" id="GO:0005524">
    <property type="term" value="F:ATP binding"/>
    <property type="evidence" value="ECO:0007669"/>
    <property type="project" value="UniProtKB-KW"/>
</dbReference>
<accession>A0A381VAK0</accession>
<evidence type="ECO:0000256" key="2">
    <source>
        <dbReference type="ARBA" id="ARBA00022741"/>
    </source>
</evidence>
<dbReference type="InterPro" id="IPR014013">
    <property type="entry name" value="Helic_SF1/SF2_ATP-bd_DinG/Rad3"/>
</dbReference>
<dbReference type="Pfam" id="PF13307">
    <property type="entry name" value="Helicase_C_2"/>
    <property type="match status" value="1"/>
</dbReference>
<feature type="domain" description="Helicase ATP-binding" evidence="7">
    <location>
        <begin position="14"/>
        <end position="288"/>
    </location>
</feature>
<gene>
    <name evidence="8" type="ORF">METZ01_LOCUS90224</name>
</gene>
<organism evidence="8">
    <name type="scientific">marine metagenome</name>
    <dbReference type="NCBI Taxonomy" id="408172"/>
    <lineage>
        <taxon>unclassified sequences</taxon>
        <taxon>metagenomes</taxon>
        <taxon>ecological metagenomes</taxon>
    </lineage>
</organism>
<name>A0A381VAK0_9ZZZZ</name>
<keyword evidence="3" id="KW-0378">Hydrolase</keyword>
<dbReference type="InterPro" id="IPR014001">
    <property type="entry name" value="Helicase_ATP-bd"/>
</dbReference>
<evidence type="ECO:0000256" key="3">
    <source>
        <dbReference type="ARBA" id="ARBA00022801"/>
    </source>
</evidence>